<evidence type="ECO:0000313" key="3">
    <source>
        <dbReference type="Proteomes" id="UP001303115"/>
    </source>
</evidence>
<sequence length="248" mass="26914">MSSSTNDPIAEHGWTAVPVDAEAIFKGRPYLHKPAPVLVKDIHFPSDDPIVAKAQAYAKDHLPPQTYNHSMRVFYWATAILHHQFPSHSTSLSPSTLALTSLLHDIGTSPSFLTTTLLSFEFHGAITALNLLSSPPHAAPSQQAEAVCEAIIRHQDLGTQGTITFLGQLIQLATVYDNLGGRAYLVHETTRGDVNREFPRGGWGGCFAKTIREEVRAKPWAHSTHLGGEGGEVFANAVEGNLLMGGYE</sequence>
<dbReference type="CDD" id="cd00077">
    <property type="entry name" value="HDc"/>
    <property type="match status" value="1"/>
</dbReference>
<name>A0AAN6PN34_9PEZI</name>
<proteinExistence type="predicted"/>
<dbReference type="Pfam" id="PF01966">
    <property type="entry name" value="HD"/>
    <property type="match status" value="1"/>
</dbReference>
<comment type="caution">
    <text evidence="2">The sequence shown here is derived from an EMBL/GenBank/DDBJ whole genome shotgun (WGS) entry which is preliminary data.</text>
</comment>
<keyword evidence="3" id="KW-1185">Reference proteome</keyword>
<dbReference type="Proteomes" id="UP001303115">
    <property type="component" value="Unassembled WGS sequence"/>
</dbReference>
<dbReference type="InterPro" id="IPR006674">
    <property type="entry name" value="HD_domain"/>
</dbReference>
<evidence type="ECO:0000259" key="1">
    <source>
        <dbReference type="PROSITE" id="PS51831"/>
    </source>
</evidence>
<organism evidence="2 3">
    <name type="scientific">Parachaetomium inaequale</name>
    <dbReference type="NCBI Taxonomy" id="2588326"/>
    <lineage>
        <taxon>Eukaryota</taxon>
        <taxon>Fungi</taxon>
        <taxon>Dikarya</taxon>
        <taxon>Ascomycota</taxon>
        <taxon>Pezizomycotina</taxon>
        <taxon>Sordariomycetes</taxon>
        <taxon>Sordariomycetidae</taxon>
        <taxon>Sordariales</taxon>
        <taxon>Chaetomiaceae</taxon>
        <taxon>Parachaetomium</taxon>
    </lineage>
</organism>
<dbReference type="PANTHER" id="PTHR35569:SF1">
    <property type="entry name" value="CYANAMIDE HYDRATASE DDI2-RELATED"/>
    <property type="match status" value="1"/>
</dbReference>
<dbReference type="NCBIfam" id="TIGR03401">
    <property type="entry name" value="cyanamide_fam"/>
    <property type="match status" value="1"/>
</dbReference>
<protein>
    <recommendedName>
        <fullName evidence="1">HD domain-containing protein</fullName>
    </recommendedName>
</protein>
<accession>A0AAN6PN34</accession>
<dbReference type="InterPro" id="IPR003607">
    <property type="entry name" value="HD/PDEase_dom"/>
</dbReference>
<dbReference type="PROSITE" id="PS51831">
    <property type="entry name" value="HD"/>
    <property type="match status" value="1"/>
</dbReference>
<reference evidence="3" key="1">
    <citation type="journal article" date="2023" name="Mol. Phylogenet. Evol.">
        <title>Genome-scale phylogeny and comparative genomics of the fungal order Sordariales.</title>
        <authorList>
            <person name="Hensen N."/>
            <person name="Bonometti L."/>
            <person name="Westerberg I."/>
            <person name="Brannstrom I.O."/>
            <person name="Guillou S."/>
            <person name="Cros-Aarteil S."/>
            <person name="Calhoun S."/>
            <person name="Haridas S."/>
            <person name="Kuo A."/>
            <person name="Mondo S."/>
            <person name="Pangilinan J."/>
            <person name="Riley R."/>
            <person name="LaButti K."/>
            <person name="Andreopoulos B."/>
            <person name="Lipzen A."/>
            <person name="Chen C."/>
            <person name="Yan M."/>
            <person name="Daum C."/>
            <person name="Ng V."/>
            <person name="Clum A."/>
            <person name="Steindorff A."/>
            <person name="Ohm R.A."/>
            <person name="Martin F."/>
            <person name="Silar P."/>
            <person name="Natvig D.O."/>
            <person name="Lalanne C."/>
            <person name="Gautier V."/>
            <person name="Ament-Velasquez S.L."/>
            <person name="Kruys A."/>
            <person name="Hutchinson M.I."/>
            <person name="Powell A.J."/>
            <person name="Barry K."/>
            <person name="Miller A.N."/>
            <person name="Grigoriev I.V."/>
            <person name="Debuchy R."/>
            <person name="Gladieux P."/>
            <person name="Hiltunen Thoren M."/>
            <person name="Johannesson H."/>
        </authorList>
    </citation>
    <scope>NUCLEOTIDE SEQUENCE [LARGE SCALE GENOMIC DNA]</scope>
    <source>
        <strain evidence="3">CBS 284.82</strain>
    </source>
</reference>
<feature type="domain" description="HD" evidence="1">
    <location>
        <begin position="66"/>
        <end position="179"/>
    </location>
</feature>
<dbReference type="SUPFAM" id="SSF109604">
    <property type="entry name" value="HD-domain/PDEase-like"/>
    <property type="match status" value="1"/>
</dbReference>
<gene>
    <name evidence="2" type="ORF">C8A01DRAFT_43015</name>
</gene>
<dbReference type="EMBL" id="MU854321">
    <property type="protein sequence ID" value="KAK4044079.1"/>
    <property type="molecule type" value="Genomic_DNA"/>
</dbReference>
<dbReference type="InterPro" id="IPR017771">
    <property type="entry name" value="Cyanamide_hydratase_HD"/>
</dbReference>
<dbReference type="AlphaFoldDB" id="A0AAN6PN34"/>
<evidence type="ECO:0000313" key="2">
    <source>
        <dbReference type="EMBL" id="KAK4044079.1"/>
    </source>
</evidence>
<dbReference type="PANTHER" id="PTHR35569">
    <property type="entry name" value="CYANAMIDE HYDRATASE DDI2-RELATED"/>
    <property type="match status" value="1"/>
</dbReference>
<dbReference type="SMART" id="SM00471">
    <property type="entry name" value="HDc"/>
    <property type="match status" value="1"/>
</dbReference>
<dbReference type="Gene3D" id="1.10.3210.10">
    <property type="entry name" value="Hypothetical protein af1432"/>
    <property type="match status" value="1"/>
</dbReference>